<dbReference type="Pfam" id="PF02730">
    <property type="entry name" value="AFOR_N"/>
    <property type="match status" value="1"/>
</dbReference>
<dbReference type="PANTHER" id="PTHR30038:SF9">
    <property type="entry name" value="ALDEHYDE FERREDOXIN OXIDOREDUCTASE"/>
    <property type="match status" value="1"/>
</dbReference>
<dbReference type="EMBL" id="VFJB01000010">
    <property type="protein sequence ID" value="KAA0256895.1"/>
    <property type="molecule type" value="Genomic_DNA"/>
</dbReference>
<feature type="domain" description="Aldehyde ferredoxin oxidoreductase N-terminal" evidence="9">
    <location>
        <begin position="5"/>
        <end position="207"/>
    </location>
</feature>
<dbReference type="GO" id="GO:0051539">
    <property type="term" value="F:4 iron, 4 sulfur cluster binding"/>
    <property type="evidence" value="ECO:0007669"/>
    <property type="project" value="UniProtKB-KW"/>
</dbReference>
<evidence type="ECO:0000256" key="2">
    <source>
        <dbReference type="ARBA" id="ARBA00011032"/>
    </source>
</evidence>
<keyword evidence="3" id="KW-0004">4Fe-4S</keyword>
<keyword evidence="4" id="KW-0479">Metal-binding</keyword>
<evidence type="ECO:0000313" key="11">
    <source>
        <dbReference type="Proteomes" id="UP000322876"/>
    </source>
</evidence>
<evidence type="ECO:0000256" key="5">
    <source>
        <dbReference type="ARBA" id="ARBA00023002"/>
    </source>
</evidence>
<accession>A0A5A8F373</accession>
<dbReference type="InterPro" id="IPR036503">
    <property type="entry name" value="Ald_Fedxn_OxRdtase_N_sf"/>
</dbReference>
<dbReference type="Gene3D" id="1.10.569.10">
    <property type="entry name" value="Aldehyde Ferredoxin Oxidoreductase Protein, subunit A, domain 2"/>
    <property type="match status" value="1"/>
</dbReference>
<organism evidence="10 11">
    <name type="scientific">Deferribacter autotrophicus</name>
    <dbReference type="NCBI Taxonomy" id="500465"/>
    <lineage>
        <taxon>Bacteria</taxon>
        <taxon>Pseudomonadati</taxon>
        <taxon>Deferribacterota</taxon>
        <taxon>Deferribacteres</taxon>
        <taxon>Deferribacterales</taxon>
        <taxon>Deferribacteraceae</taxon>
        <taxon>Deferribacter</taxon>
    </lineage>
</organism>
<protein>
    <submittedName>
        <fullName evidence="10">Aldehyde ferredoxin oxidoreductase family protein</fullName>
    </submittedName>
</protein>
<dbReference type="Gene3D" id="3.60.9.10">
    <property type="entry name" value="Aldehyde ferredoxin oxidoreductase, N-terminal domain"/>
    <property type="match status" value="1"/>
</dbReference>
<dbReference type="GO" id="GO:0046872">
    <property type="term" value="F:metal ion binding"/>
    <property type="evidence" value="ECO:0007669"/>
    <property type="project" value="UniProtKB-KW"/>
</dbReference>
<evidence type="ECO:0000256" key="3">
    <source>
        <dbReference type="ARBA" id="ARBA00022485"/>
    </source>
</evidence>
<keyword evidence="11" id="KW-1185">Reference proteome</keyword>
<keyword evidence="7" id="KW-0411">Iron-sulfur</keyword>
<comment type="cofactor">
    <cofactor evidence="8">
        <name>tungstopterin</name>
        <dbReference type="ChEBI" id="CHEBI:30402"/>
    </cofactor>
</comment>
<dbReference type="OrthoDB" id="9763894at2"/>
<proteinExistence type="inferred from homology"/>
<keyword evidence="6" id="KW-0408">Iron</keyword>
<evidence type="ECO:0000256" key="8">
    <source>
        <dbReference type="ARBA" id="ARBA00049934"/>
    </source>
</evidence>
<dbReference type="Gene3D" id="1.10.599.10">
    <property type="entry name" value="Aldehyde Ferredoxin Oxidoreductase Protein, subunit A, domain 3"/>
    <property type="match status" value="1"/>
</dbReference>
<dbReference type="SMART" id="SM00790">
    <property type="entry name" value="AFOR_N"/>
    <property type="match status" value="1"/>
</dbReference>
<gene>
    <name evidence="10" type="ORF">FHQ18_12305</name>
</gene>
<name>A0A5A8F373_9BACT</name>
<dbReference type="InterPro" id="IPR001203">
    <property type="entry name" value="OxRdtase_Ald_Fedxn_C"/>
</dbReference>
<dbReference type="RefSeq" id="WP_149267473.1">
    <property type="nucleotide sequence ID" value="NZ_VFJB01000010.1"/>
</dbReference>
<dbReference type="SUPFAM" id="SSF48310">
    <property type="entry name" value="Aldehyde ferredoxin oxidoreductase, C-terminal domains"/>
    <property type="match status" value="1"/>
</dbReference>
<sequence>MLPFYKKYLFIDLNSKSYEVRDLSDDVLDSYGGGKGIGTYLLYELNPEGVDPFSEDNHLIINVGPAADQKVWGSYRFGVYTKSPLTNCYVDSTAGGKLAKPISRTGYDAIVIRGKSNAPIFLEISDKEVKFHDASDLWGKDTYYTEDELKRRVGVKGAGAIVIGPAGENLVKFALVENDYWRSIGRGGIGAVFGSKKIKGIVFHGNAKREIGFPDELEEFFKLIGEKGKNDPISLKYKEFGTAMGVSLLNEVGAFPTRYWHKGKLDGFENITIERQKEICDVVPKACPACFISCGNLTKTRPDSKYPGIILEGPEYETLYAFGGLCCIRDIEDIIYINDKCDRLGIDTITAGNIVAFAMELSAIGKIKERYEYGNVNHVIELIEKIVYGDGVGEILSHGIEYAARYFDAEDLAIHNKGLEPAGYDPRALKGTALGYAVSCRGACHLRSGFYKAELSGVIDPDVLEGKAELLVDWEDRFCIFDTFILCRFFRDTYLWDETLKLWQMLYGDNSVTKEELKQRANKIISLAKKFNIRENPDKIFSLDKLPKRLFEEPLESGKVLKEDEFNRLLQDYYALRGWDKDGVPKD</sequence>
<dbReference type="InterPro" id="IPR013985">
    <property type="entry name" value="Ald_Fedxn_OxRdtase_dom3"/>
</dbReference>
<dbReference type="GO" id="GO:0016625">
    <property type="term" value="F:oxidoreductase activity, acting on the aldehyde or oxo group of donors, iron-sulfur protein as acceptor"/>
    <property type="evidence" value="ECO:0007669"/>
    <property type="project" value="InterPro"/>
</dbReference>
<dbReference type="SUPFAM" id="SSF56228">
    <property type="entry name" value="Aldehyde ferredoxin oxidoreductase, N-terminal domain"/>
    <property type="match status" value="1"/>
</dbReference>
<evidence type="ECO:0000256" key="6">
    <source>
        <dbReference type="ARBA" id="ARBA00023004"/>
    </source>
</evidence>
<evidence type="ECO:0000256" key="1">
    <source>
        <dbReference type="ARBA" id="ARBA00001966"/>
    </source>
</evidence>
<evidence type="ECO:0000313" key="10">
    <source>
        <dbReference type="EMBL" id="KAA0256895.1"/>
    </source>
</evidence>
<evidence type="ECO:0000256" key="7">
    <source>
        <dbReference type="ARBA" id="ARBA00023014"/>
    </source>
</evidence>
<dbReference type="InterPro" id="IPR013984">
    <property type="entry name" value="Ald_Fedxn_OxRdtase_dom2"/>
</dbReference>
<evidence type="ECO:0000259" key="9">
    <source>
        <dbReference type="SMART" id="SM00790"/>
    </source>
</evidence>
<dbReference type="Pfam" id="PF01314">
    <property type="entry name" value="AFOR_C"/>
    <property type="match status" value="1"/>
</dbReference>
<evidence type="ECO:0000256" key="4">
    <source>
        <dbReference type="ARBA" id="ARBA00022723"/>
    </source>
</evidence>
<dbReference type="AlphaFoldDB" id="A0A5A8F373"/>
<comment type="caution">
    <text evidence="10">The sequence shown here is derived from an EMBL/GenBank/DDBJ whole genome shotgun (WGS) entry which is preliminary data.</text>
</comment>
<dbReference type="Proteomes" id="UP000322876">
    <property type="component" value="Unassembled WGS sequence"/>
</dbReference>
<comment type="cofactor">
    <cofactor evidence="1">
        <name>[4Fe-4S] cluster</name>
        <dbReference type="ChEBI" id="CHEBI:49883"/>
    </cofactor>
</comment>
<comment type="similarity">
    <text evidence="2">Belongs to the AOR/FOR family.</text>
</comment>
<dbReference type="InterPro" id="IPR036021">
    <property type="entry name" value="Tungsten_al_ferr_oxy-like_C"/>
</dbReference>
<dbReference type="GO" id="GO:0009055">
    <property type="term" value="F:electron transfer activity"/>
    <property type="evidence" value="ECO:0007669"/>
    <property type="project" value="InterPro"/>
</dbReference>
<reference evidence="10 11" key="1">
    <citation type="submission" date="2019-06" db="EMBL/GenBank/DDBJ databases">
        <title>Genomic insights into carbon and energy metabolism of Deferribacter autotrophicus revealed new metabolic traits in the phylum Deferribacteres.</title>
        <authorList>
            <person name="Slobodkin A.I."/>
            <person name="Slobodkina G.B."/>
            <person name="Allioux M."/>
            <person name="Alain K."/>
            <person name="Jebbar M."/>
            <person name="Shadrin V."/>
            <person name="Kublanov I.V."/>
            <person name="Toshchakov S.V."/>
            <person name="Bonch-Osmolovskaya E.A."/>
        </authorList>
    </citation>
    <scope>NUCLEOTIDE SEQUENCE [LARGE SCALE GENOMIC DNA]</scope>
    <source>
        <strain evidence="10 11">SL50</strain>
    </source>
</reference>
<keyword evidence="5" id="KW-0560">Oxidoreductase</keyword>
<dbReference type="InterPro" id="IPR013983">
    <property type="entry name" value="Ald_Fedxn_OxRdtase_N"/>
</dbReference>
<dbReference type="InterPro" id="IPR051919">
    <property type="entry name" value="W-dependent_AOR"/>
</dbReference>
<dbReference type="PANTHER" id="PTHR30038">
    <property type="entry name" value="ALDEHYDE FERREDOXIN OXIDOREDUCTASE"/>
    <property type="match status" value="1"/>
</dbReference>